<keyword evidence="1" id="KW-0472">Membrane</keyword>
<organism evidence="2 3">
    <name type="scientific">Gemmata palustris</name>
    <dbReference type="NCBI Taxonomy" id="2822762"/>
    <lineage>
        <taxon>Bacteria</taxon>
        <taxon>Pseudomonadati</taxon>
        <taxon>Planctomycetota</taxon>
        <taxon>Planctomycetia</taxon>
        <taxon>Gemmatales</taxon>
        <taxon>Gemmataceae</taxon>
        <taxon>Gemmata</taxon>
    </lineage>
</organism>
<feature type="transmembrane region" description="Helical" evidence="1">
    <location>
        <begin position="371"/>
        <end position="389"/>
    </location>
</feature>
<dbReference type="RefSeq" id="WP_210653295.1">
    <property type="nucleotide sequence ID" value="NZ_JAGKQQ010000001.1"/>
</dbReference>
<comment type="caution">
    <text evidence="2">The sequence shown here is derived from an EMBL/GenBank/DDBJ whole genome shotgun (WGS) entry which is preliminary data.</text>
</comment>
<feature type="transmembrane region" description="Helical" evidence="1">
    <location>
        <begin position="109"/>
        <end position="128"/>
    </location>
</feature>
<feature type="transmembrane region" description="Helical" evidence="1">
    <location>
        <begin position="21"/>
        <end position="38"/>
    </location>
</feature>
<evidence type="ECO:0008006" key="4">
    <source>
        <dbReference type="Google" id="ProtNLM"/>
    </source>
</evidence>
<proteinExistence type="predicted"/>
<gene>
    <name evidence="2" type="ORF">J8F10_07905</name>
</gene>
<keyword evidence="1" id="KW-1133">Transmembrane helix</keyword>
<feature type="transmembrane region" description="Helical" evidence="1">
    <location>
        <begin position="247"/>
        <end position="264"/>
    </location>
</feature>
<evidence type="ECO:0000313" key="2">
    <source>
        <dbReference type="EMBL" id="MBP3955204.1"/>
    </source>
</evidence>
<dbReference type="Proteomes" id="UP000676565">
    <property type="component" value="Unassembled WGS sequence"/>
</dbReference>
<accession>A0ABS5BNE1</accession>
<evidence type="ECO:0000256" key="1">
    <source>
        <dbReference type="SAM" id="Phobius"/>
    </source>
</evidence>
<feature type="transmembrane region" description="Helical" evidence="1">
    <location>
        <begin position="409"/>
        <end position="429"/>
    </location>
</feature>
<protein>
    <recommendedName>
        <fullName evidence="4">Glycosyltransferase RgtA/B/C/D-like domain-containing protein</fullName>
    </recommendedName>
</protein>
<keyword evidence="3" id="KW-1185">Reference proteome</keyword>
<feature type="transmembrane region" description="Helical" evidence="1">
    <location>
        <begin position="338"/>
        <end position="359"/>
    </location>
</feature>
<sequence length="547" mass="60373">MIRRLAEWTRTPIGRRTVTDLLVLAGVFGFVMMAHAPSLKHPPRADQWCYLVDAMNDHSFFDALRHTYSYNRTRQMMPGDTDLFRPILFALLAAEKTAFEGNLALTQGFGIALHCATCVLFFVLLRQIANIVRPPSEGSATSDPGRDYLIYATLAFFALNPCGQELVIWSHLHGYLLFLLFLLGSVSCLFRYASGVQNGTPARGYLWGTWALALLSAFTYELGQLYAVLAGAFTAAVLLPQIGKKRAALVIAAFASIIVIYQTTNRIDLHAHRGNYVADNLGPAIVDQALTRATLEHSVRYGSYTAVQPFFPSLVQTTYSGQRLQIAESLEWKIRLRFLSPAVATSIAVLGAAVILGLVGLWRLVGTRARLPLLTLLLPTVLYAAYGAMTVLGRMNMRPSPFILSSNSYYAYTALLFGLLAVSAAWFAVGSWGGRIRTGLVIGLLALSTLGAEHIRDANLTVTQQEQELTRALRAVQTFVDAHRREPGFSFEIDYAASDPVVKIHNRRTTQIVFNEWMSAPQPRYRVTIRDGKIQIQPASVASAPAR</sequence>
<evidence type="ECO:0000313" key="3">
    <source>
        <dbReference type="Proteomes" id="UP000676565"/>
    </source>
</evidence>
<name>A0ABS5BNE1_9BACT</name>
<keyword evidence="1" id="KW-0812">Transmembrane</keyword>
<dbReference type="EMBL" id="JAGKQQ010000001">
    <property type="protein sequence ID" value="MBP3955204.1"/>
    <property type="molecule type" value="Genomic_DNA"/>
</dbReference>
<feature type="transmembrane region" description="Helical" evidence="1">
    <location>
        <begin position="226"/>
        <end position="242"/>
    </location>
</feature>
<reference evidence="2 3" key="1">
    <citation type="submission" date="2021-04" db="EMBL/GenBank/DDBJ databases">
        <authorList>
            <person name="Ivanova A."/>
        </authorList>
    </citation>
    <scope>NUCLEOTIDE SEQUENCE [LARGE SCALE GENOMIC DNA]</scope>
    <source>
        <strain evidence="2 3">G18</strain>
    </source>
</reference>
<feature type="transmembrane region" description="Helical" evidence="1">
    <location>
        <begin position="175"/>
        <end position="192"/>
    </location>
</feature>